<feature type="transmembrane region" description="Helical" evidence="1">
    <location>
        <begin position="56"/>
        <end position="77"/>
    </location>
</feature>
<accession>A0AAV0ERS0</accession>
<proteinExistence type="predicted"/>
<sequence length="133" mass="14368">MAIGVVNRVRDAELLEAMHCDGEAGLTHRTPTNPSSLGDRLELDRRNWQIISYNRLYLEHGTAGYFCNILVLAVVVVTGEGNGERAESVVSCCGSNFATPGTPKSSAPPSILITFSFCFLLCAQPSSSFVFLL</sequence>
<evidence type="ECO:0000313" key="3">
    <source>
        <dbReference type="Proteomes" id="UP001152523"/>
    </source>
</evidence>
<feature type="transmembrane region" description="Helical" evidence="1">
    <location>
        <begin position="111"/>
        <end position="132"/>
    </location>
</feature>
<dbReference type="Proteomes" id="UP001152523">
    <property type="component" value="Unassembled WGS sequence"/>
</dbReference>
<dbReference type="EMBL" id="CAMAPF010000938">
    <property type="protein sequence ID" value="CAH9125846.1"/>
    <property type="molecule type" value="Genomic_DNA"/>
</dbReference>
<evidence type="ECO:0000313" key="2">
    <source>
        <dbReference type="EMBL" id="CAH9125846.1"/>
    </source>
</evidence>
<reference evidence="2" key="1">
    <citation type="submission" date="2022-07" db="EMBL/GenBank/DDBJ databases">
        <authorList>
            <person name="Macas J."/>
            <person name="Novak P."/>
            <person name="Neumann P."/>
        </authorList>
    </citation>
    <scope>NUCLEOTIDE SEQUENCE</scope>
</reference>
<keyword evidence="1" id="KW-1133">Transmembrane helix</keyword>
<gene>
    <name evidence="2" type="ORF">CEPIT_LOCUS27072</name>
</gene>
<comment type="caution">
    <text evidence="2">The sequence shown here is derived from an EMBL/GenBank/DDBJ whole genome shotgun (WGS) entry which is preliminary data.</text>
</comment>
<keyword evidence="1" id="KW-0812">Transmembrane</keyword>
<keyword evidence="1" id="KW-0472">Membrane</keyword>
<name>A0AAV0ERS0_9ASTE</name>
<organism evidence="2 3">
    <name type="scientific">Cuscuta epithymum</name>
    <dbReference type="NCBI Taxonomy" id="186058"/>
    <lineage>
        <taxon>Eukaryota</taxon>
        <taxon>Viridiplantae</taxon>
        <taxon>Streptophyta</taxon>
        <taxon>Embryophyta</taxon>
        <taxon>Tracheophyta</taxon>
        <taxon>Spermatophyta</taxon>
        <taxon>Magnoliopsida</taxon>
        <taxon>eudicotyledons</taxon>
        <taxon>Gunneridae</taxon>
        <taxon>Pentapetalae</taxon>
        <taxon>asterids</taxon>
        <taxon>lamiids</taxon>
        <taxon>Solanales</taxon>
        <taxon>Convolvulaceae</taxon>
        <taxon>Cuscuteae</taxon>
        <taxon>Cuscuta</taxon>
        <taxon>Cuscuta subgen. Cuscuta</taxon>
    </lineage>
</organism>
<protein>
    <submittedName>
        <fullName evidence="2">Uncharacterized protein</fullName>
    </submittedName>
</protein>
<keyword evidence="3" id="KW-1185">Reference proteome</keyword>
<dbReference type="AlphaFoldDB" id="A0AAV0ERS0"/>
<evidence type="ECO:0000256" key="1">
    <source>
        <dbReference type="SAM" id="Phobius"/>
    </source>
</evidence>